<organism evidence="2 3">
    <name type="scientific">Avrilella dinanensis</name>
    <dbReference type="NCBI Taxonomy" id="2008672"/>
    <lineage>
        <taxon>Bacteria</taxon>
        <taxon>Pseudomonadati</taxon>
        <taxon>Bacteroidota</taxon>
        <taxon>Flavobacteriia</taxon>
        <taxon>Flavobacteriales</taxon>
        <taxon>Flavobacteriaceae</taxon>
        <taxon>Avrilella</taxon>
    </lineage>
</organism>
<accession>A0A2M9R321</accession>
<keyword evidence="3" id="KW-1185">Reference proteome</keyword>
<sequence>MYKIILEAHSGIAYLALIALFVAAVNSFLGLASKRTFKSSDKRIGLFGLIFTHIQLLAGLILYFVSQKGFSMLTSGNAMGNSELRLTALEHPIINIIAIVLITIGWSKHKKQTTDKGKFKSFAIYYTIGLILVLSRIPWKTWLPGLFN</sequence>
<reference evidence="2 3" key="1">
    <citation type="submission" date="2017-06" db="EMBL/GenBank/DDBJ databases">
        <title>Description of Avrilella dinanensis gen. nov. sp. nov.</title>
        <authorList>
            <person name="Leyer C."/>
            <person name="Sassi M."/>
            <person name="Minet J."/>
            <person name="Kayal S."/>
            <person name="Cattoir V."/>
        </authorList>
    </citation>
    <scope>NUCLEOTIDE SEQUENCE [LARGE SCALE GENOMIC DNA]</scope>
    <source>
        <strain evidence="2 3">UR159</strain>
    </source>
</reference>
<evidence type="ECO:0000313" key="2">
    <source>
        <dbReference type="EMBL" id="PJR03264.1"/>
    </source>
</evidence>
<proteinExistence type="predicted"/>
<comment type="caution">
    <text evidence="2">The sequence shown here is derived from an EMBL/GenBank/DDBJ whole genome shotgun (WGS) entry which is preliminary data.</text>
</comment>
<evidence type="ECO:0000256" key="1">
    <source>
        <dbReference type="SAM" id="Phobius"/>
    </source>
</evidence>
<gene>
    <name evidence="2" type="ORF">CDL10_01190</name>
</gene>
<dbReference type="AlphaFoldDB" id="A0A2M9R321"/>
<evidence type="ECO:0000313" key="3">
    <source>
        <dbReference type="Proteomes" id="UP000231960"/>
    </source>
</evidence>
<keyword evidence="1" id="KW-0812">Transmembrane</keyword>
<name>A0A2M9R321_9FLAO</name>
<evidence type="ECO:0008006" key="4">
    <source>
        <dbReference type="Google" id="ProtNLM"/>
    </source>
</evidence>
<dbReference type="OrthoDB" id="329514at2"/>
<keyword evidence="1" id="KW-0472">Membrane</keyword>
<feature type="transmembrane region" description="Helical" evidence="1">
    <location>
        <begin position="44"/>
        <end position="66"/>
    </location>
</feature>
<dbReference type="EMBL" id="NIPO01000001">
    <property type="protein sequence ID" value="PJR03264.1"/>
    <property type="molecule type" value="Genomic_DNA"/>
</dbReference>
<protein>
    <recommendedName>
        <fullName evidence="4">50S ribosomal protein L27</fullName>
    </recommendedName>
</protein>
<dbReference type="Proteomes" id="UP000231960">
    <property type="component" value="Unassembled WGS sequence"/>
</dbReference>
<feature type="transmembrane region" description="Helical" evidence="1">
    <location>
        <begin position="119"/>
        <end position="139"/>
    </location>
</feature>
<feature type="transmembrane region" description="Helical" evidence="1">
    <location>
        <begin position="12"/>
        <end position="32"/>
    </location>
</feature>
<keyword evidence="1" id="KW-1133">Transmembrane helix</keyword>
<dbReference type="RefSeq" id="WP_100676833.1">
    <property type="nucleotide sequence ID" value="NZ_NIPO01000001.1"/>
</dbReference>
<feature type="transmembrane region" description="Helical" evidence="1">
    <location>
        <begin position="86"/>
        <end position="107"/>
    </location>
</feature>